<evidence type="ECO:0000259" key="4">
    <source>
        <dbReference type="Pfam" id="PF09699"/>
    </source>
</evidence>
<dbReference type="InterPro" id="IPR010177">
    <property type="entry name" value="Paired_CXXCH_1"/>
</dbReference>
<dbReference type="InterPro" id="IPR019734">
    <property type="entry name" value="TPR_rpt"/>
</dbReference>
<accession>A0A1D8ARU8</accession>
<gene>
    <name evidence="6" type="ORF">Verru16b_00677</name>
</gene>
<dbReference type="Pfam" id="PF13435">
    <property type="entry name" value="Cytochrome_C554"/>
    <property type="match status" value="1"/>
</dbReference>
<dbReference type="KEGG" id="obg:Verru16b_00677"/>
<name>A0A1D8ARU8_9BACT</name>
<dbReference type="OrthoDB" id="9814800at2"/>
<protein>
    <submittedName>
        <fullName evidence="6">Tetratricopeptide repeat protein</fullName>
    </submittedName>
</protein>
<evidence type="ECO:0000259" key="5">
    <source>
        <dbReference type="Pfam" id="PF13435"/>
    </source>
</evidence>
<feature type="repeat" description="TPR" evidence="2">
    <location>
        <begin position="641"/>
        <end position="674"/>
    </location>
</feature>
<reference evidence="6 7" key="1">
    <citation type="submission" date="2016-06" db="EMBL/GenBank/DDBJ databases">
        <title>Three novel species with peptidoglycan cell walls form the new genus Lacunisphaera gen. nov. in the family Opitutaceae of the verrucomicrobial subdivision 4.</title>
        <authorList>
            <person name="Rast P."/>
            <person name="Gloeckner I."/>
            <person name="Jogler M."/>
            <person name="Boedeker C."/>
            <person name="Jeske O."/>
            <person name="Wiegand S."/>
            <person name="Reinhardt R."/>
            <person name="Schumann P."/>
            <person name="Rohde M."/>
            <person name="Spring S."/>
            <person name="Gloeckner F.O."/>
            <person name="Jogler C."/>
        </authorList>
    </citation>
    <scope>NUCLEOTIDE SEQUENCE [LARGE SCALE GENOMIC DNA]</scope>
    <source>
        <strain evidence="6 7">IG16b</strain>
    </source>
</reference>
<dbReference type="SUPFAM" id="SSF48452">
    <property type="entry name" value="TPR-like"/>
    <property type="match status" value="1"/>
</dbReference>
<sequence>MFPPPTHCRTLGLTVGVLLIAGGCSRPAVRPATVASAVAQTSASCRECHAEIFQAWSTTDHALANRPVDPPADAAAFASFHPPAGVGPGTAPEFILGHKPLWQPLLPAPGGRWQPHELAYDPVKHEWFNVFGPENRQAGEWGHWTGRGMNWNSMCAQCHMTGYRKNYTAATDSYRSTWVEHGVGCIQCHGPTLGDHGQGPKRTGPAQPQPPFFGDRQKMMQTCAPCHARNQLLTDQFQPGDDYAQHHRMVLPVDPATYYPDGQQRDEVFNWTSVQLSRMAHAGVTCLDCHDPHTNRTILPVQDNQLCLQCHAAPGRVQPNGTKAIAIDPTAHSHHAAGSTGNSCVACHMPTTRYMQRAARHDHGWLKPDPLLTQELGIPNACSTCHTDQTLEWNIAKADEWYGDKLNSRQRARARAVAGAQSVRPGAARALHALLRFEDIPAWRATYLSLLVDLPERGDHDGQAAALQSSRAADPLERAAAVRLLATLPGTAEQVRPLLQDPVRLVRLDAAWALSPELAPDAPARRELDAHLALDLDQPLGRYRLGTDWADRGQRAEAGKEISLAIQWDPYSAGFHDALGLLLSADGKTAEAAARIQRAAELAATDGAQAMRAGLAWAEAGQPDRAAGWLEQAVNREPQLDQAWYNLGLLLASQEKLPEATEALARAEKLQPQSADYAFAQATVLARRGDRAGARNAALRALQLDPQHREAAGLLRATESRDPATPLP</sequence>
<dbReference type="InterPro" id="IPR023155">
    <property type="entry name" value="Cyt_c-552/4"/>
</dbReference>
<dbReference type="EMBL" id="CP016094">
    <property type="protein sequence ID" value="AOS43625.1"/>
    <property type="molecule type" value="Genomic_DNA"/>
</dbReference>
<keyword evidence="2" id="KW-0802">TPR repeat</keyword>
<evidence type="ECO:0000313" key="6">
    <source>
        <dbReference type="EMBL" id="AOS43625.1"/>
    </source>
</evidence>
<proteinExistence type="predicted"/>
<evidence type="ECO:0000256" key="3">
    <source>
        <dbReference type="SAM" id="MobiDB-lite"/>
    </source>
</evidence>
<dbReference type="RefSeq" id="WP_099093254.1">
    <property type="nucleotide sequence ID" value="NZ_CP016094.1"/>
</dbReference>
<dbReference type="AlphaFoldDB" id="A0A1D8ARU8"/>
<dbReference type="Pfam" id="PF09699">
    <property type="entry name" value="Paired_CXXCH_1"/>
    <property type="match status" value="1"/>
</dbReference>
<dbReference type="PROSITE" id="PS50005">
    <property type="entry name" value="TPR"/>
    <property type="match status" value="1"/>
</dbReference>
<dbReference type="PATRIC" id="fig|1838286.3.peg.684"/>
<dbReference type="InterPro" id="IPR011990">
    <property type="entry name" value="TPR-like_helical_dom_sf"/>
</dbReference>
<dbReference type="SMART" id="SM00028">
    <property type="entry name" value="TPR"/>
    <property type="match status" value="4"/>
</dbReference>
<feature type="domain" description="Cytochrome c-552/4" evidence="5">
    <location>
        <begin position="151"/>
        <end position="190"/>
    </location>
</feature>
<dbReference type="SUPFAM" id="SSF48695">
    <property type="entry name" value="Multiheme cytochromes"/>
    <property type="match status" value="1"/>
</dbReference>
<keyword evidence="7" id="KW-1185">Reference proteome</keyword>
<keyword evidence="1" id="KW-0732">Signal</keyword>
<organism evidence="6 7">
    <name type="scientific">Lacunisphaera limnophila</name>
    <dbReference type="NCBI Taxonomy" id="1838286"/>
    <lineage>
        <taxon>Bacteria</taxon>
        <taxon>Pseudomonadati</taxon>
        <taxon>Verrucomicrobiota</taxon>
        <taxon>Opitutia</taxon>
        <taxon>Opitutales</taxon>
        <taxon>Opitutaceae</taxon>
        <taxon>Lacunisphaera</taxon>
    </lineage>
</organism>
<evidence type="ECO:0000256" key="2">
    <source>
        <dbReference type="PROSITE-ProRule" id="PRU00339"/>
    </source>
</evidence>
<evidence type="ECO:0000256" key="1">
    <source>
        <dbReference type="ARBA" id="ARBA00022729"/>
    </source>
</evidence>
<dbReference type="Proteomes" id="UP000095228">
    <property type="component" value="Chromosome"/>
</dbReference>
<dbReference type="InterPro" id="IPR036280">
    <property type="entry name" value="Multihaem_cyt_sf"/>
</dbReference>
<evidence type="ECO:0000313" key="7">
    <source>
        <dbReference type="Proteomes" id="UP000095228"/>
    </source>
</evidence>
<dbReference type="Gene3D" id="1.25.40.10">
    <property type="entry name" value="Tetratricopeptide repeat domain"/>
    <property type="match status" value="2"/>
</dbReference>
<feature type="domain" description="Doubled CXXCH motif" evidence="4">
    <location>
        <begin position="285"/>
        <end position="313"/>
    </location>
</feature>
<dbReference type="InterPro" id="IPR051829">
    <property type="entry name" value="Multiheme_Cytochr_ET"/>
</dbReference>
<dbReference type="PANTHER" id="PTHR35038:SF8">
    <property type="entry name" value="C-TYPE POLYHEME CYTOCHROME OMCC"/>
    <property type="match status" value="1"/>
</dbReference>
<feature type="region of interest" description="Disordered" evidence="3">
    <location>
        <begin position="194"/>
        <end position="214"/>
    </location>
</feature>
<dbReference type="Gene3D" id="1.10.1130.10">
    <property type="entry name" value="Flavocytochrome C3, Chain A"/>
    <property type="match status" value="2"/>
</dbReference>
<dbReference type="PANTHER" id="PTHR35038">
    <property type="entry name" value="DISSIMILATORY SULFITE REDUCTASE SIRA"/>
    <property type="match status" value="1"/>
</dbReference>
<dbReference type="STRING" id="1838286.Verru16b_00677"/>